<feature type="transmembrane region" description="Helical" evidence="1">
    <location>
        <begin position="153"/>
        <end position="171"/>
    </location>
</feature>
<dbReference type="Proteomes" id="UP001178148">
    <property type="component" value="Unassembled WGS sequence"/>
</dbReference>
<dbReference type="GO" id="GO:0005886">
    <property type="term" value="C:plasma membrane"/>
    <property type="evidence" value="ECO:0007669"/>
    <property type="project" value="UniProtKB-SubCell"/>
</dbReference>
<keyword evidence="3" id="KW-1185">Reference proteome</keyword>
<feature type="transmembrane region" description="Helical" evidence="1">
    <location>
        <begin position="78"/>
        <end position="101"/>
    </location>
</feature>
<feature type="transmembrane region" description="Helical" evidence="1">
    <location>
        <begin position="264"/>
        <end position="284"/>
    </location>
</feature>
<keyword evidence="1" id="KW-0812">Transmembrane</keyword>
<keyword evidence="1" id="KW-1133">Transmembrane helix</keyword>
<reference evidence="2 3" key="1">
    <citation type="journal article" date="2023" name="bioRxiv">
        <title>An intranuclear bacterial parasite of deep-sea mussels expresses apoptosis inhibitors acquired from its host.</title>
        <authorList>
            <person name="Gonzalez Porras M.A."/>
            <person name="Assie A."/>
            <person name="Tietjen M."/>
            <person name="Violette M."/>
            <person name="Kleiner M."/>
            <person name="Gruber-Vodicka H."/>
            <person name="Dubilier N."/>
            <person name="Leisch N."/>
        </authorList>
    </citation>
    <scope>NUCLEOTIDE SEQUENCE [LARGE SCALE GENOMIC DNA]</scope>
    <source>
        <strain evidence="2">IAP13</strain>
    </source>
</reference>
<dbReference type="GO" id="GO:0022857">
    <property type="term" value="F:transmembrane transporter activity"/>
    <property type="evidence" value="ECO:0007669"/>
    <property type="project" value="InterPro"/>
</dbReference>
<proteinExistence type="predicted"/>
<feature type="transmembrane region" description="Helical" evidence="1">
    <location>
        <begin position="362"/>
        <end position="381"/>
    </location>
</feature>
<feature type="transmembrane region" description="Helical" evidence="1">
    <location>
        <begin position="337"/>
        <end position="356"/>
    </location>
</feature>
<accession>A0AA90NSJ3</accession>
<feature type="transmembrane region" description="Helical" evidence="1">
    <location>
        <begin position="121"/>
        <end position="141"/>
    </location>
</feature>
<comment type="caution">
    <text evidence="2">The sequence shown here is derived from an EMBL/GenBank/DDBJ whole genome shotgun (WGS) entry which is preliminary data.</text>
</comment>
<keyword evidence="1" id="KW-0472">Membrane</keyword>
<feature type="transmembrane region" description="Helical" evidence="1">
    <location>
        <begin position="238"/>
        <end position="257"/>
    </location>
</feature>
<feature type="transmembrane region" description="Helical" evidence="1">
    <location>
        <begin position="296"/>
        <end position="317"/>
    </location>
</feature>
<feature type="transmembrane region" description="Helical" evidence="1">
    <location>
        <begin position="36"/>
        <end position="58"/>
    </location>
</feature>
<evidence type="ECO:0000313" key="2">
    <source>
        <dbReference type="EMBL" id="MDP0588517.1"/>
    </source>
</evidence>
<protein>
    <submittedName>
        <fullName evidence="2">BCCT family transporter</fullName>
    </submittedName>
</protein>
<gene>
    <name evidence="2" type="ORF">QS748_04735</name>
</gene>
<evidence type="ECO:0000313" key="3">
    <source>
        <dbReference type="Proteomes" id="UP001178148"/>
    </source>
</evidence>
<dbReference type="EMBL" id="JASXSV010000005">
    <property type="protein sequence ID" value="MDP0588517.1"/>
    <property type="molecule type" value="Genomic_DNA"/>
</dbReference>
<name>A0AA90NSJ3_9GAMM</name>
<dbReference type="AlphaFoldDB" id="A0AA90NSJ3"/>
<evidence type="ECO:0000256" key="1">
    <source>
        <dbReference type="SAM" id="Phobius"/>
    </source>
</evidence>
<feature type="transmembrane region" description="Helical" evidence="1">
    <location>
        <begin position="6"/>
        <end position="24"/>
    </location>
</feature>
<organism evidence="2 3">
    <name type="scientific">Candidatus Endonucleibacter bathymodioli</name>
    <dbReference type="NCBI Taxonomy" id="539814"/>
    <lineage>
        <taxon>Bacteria</taxon>
        <taxon>Pseudomonadati</taxon>
        <taxon>Pseudomonadota</taxon>
        <taxon>Gammaproteobacteria</taxon>
        <taxon>Oceanospirillales</taxon>
        <taxon>Endozoicomonadaceae</taxon>
        <taxon>Candidatus Endonucleibacter</taxon>
    </lineage>
</organism>
<sequence length="405" mass="46225">MTIWLSAGILFTFLAVAFVLARWGKVRCVGSTPVRTLTFIAILFTSGLDVALITFPLTEFANYADIQTNPEYAFANPLAIEFGFWGFLIWAYYFLTCFYFCMIEPKVHFFELPLVKIINNFVIIGTSAFTASLLLSNLHWYLPEIGHGEITSIFFYLIVFISISIAAYSSSSLRYVRFLSISTTLLFFALILIMGLGAMISTENSTVKMLQTFTLLGDYFSNIHQFILPLNDYHEFYLLWWFSWSIMIGQFTSRFVGGLTTWQLCATMLIVPSIIIGIWFSVLYFYHANGLDTVQYYHLAMVFVGVTFFINSLDSLIRLYTDNLNLTVARLGKVKYLLGNIAVMSILTLLFNLGFLRVQWSGALVIGLLFTCFGYIVLVKLKPVMQIKTQREKVTVNYDSINIFD</sequence>
<feature type="transmembrane region" description="Helical" evidence="1">
    <location>
        <begin position="178"/>
        <end position="200"/>
    </location>
</feature>